<sequence length="401" mass="43822">MDTEDLSICMRLPTELLLAIFSHLTTHQPSLHASTLTCRRWNHLVTPLLWKTPTFHHLSQVECFTTTLVRTSGCSGRYARLVETLSFSTLSDGERNNPHLATLLDSIINCMVEVGSEEKGREEGRERWMVPTVIKRSRSLSRNDQGRFVGGAAAAVEEGDGDGDAAVATDDSALLTVPAPHTVCSPVTIPSTITATTPSTRLFCSDPPLPQYTSSLKHLDLRFCKGLRNYSLQRLAPKLSSLLVLNLAGGLRSDITIAKLAQHMVNLRRISLGWTLNLTDFGVSELVQRCKGIEALDLTYCTQIEDTSMMAIAHNLRGLRALSVAYCAGVTDIGVREVVAKCALLSVLDVDKCLRVSDRVRKSMEMAGIASAGDLFEPFSIHCCATLATSNTVVPNKKRIV</sequence>
<reference evidence="3" key="1">
    <citation type="submission" date="2022-07" db="EMBL/GenBank/DDBJ databases">
        <title>Phylogenomic reconstructions and comparative analyses of Kickxellomycotina fungi.</title>
        <authorList>
            <person name="Reynolds N.K."/>
            <person name="Stajich J.E."/>
            <person name="Barry K."/>
            <person name="Grigoriev I.V."/>
            <person name="Crous P."/>
            <person name="Smith M.E."/>
        </authorList>
    </citation>
    <scope>NUCLEOTIDE SEQUENCE</scope>
    <source>
        <strain evidence="3">BCRC 34489</strain>
    </source>
</reference>
<dbReference type="InterPro" id="IPR032675">
    <property type="entry name" value="LRR_dom_sf"/>
</dbReference>
<dbReference type="InterPro" id="IPR001810">
    <property type="entry name" value="F-box_dom"/>
</dbReference>
<dbReference type="InterPro" id="IPR057207">
    <property type="entry name" value="FBXL15_LRR"/>
</dbReference>
<dbReference type="Pfam" id="PF25372">
    <property type="entry name" value="DUF7885"/>
    <property type="match status" value="1"/>
</dbReference>
<dbReference type="PANTHER" id="PTHR13318:SF247">
    <property type="entry name" value="GH16156P"/>
    <property type="match status" value="1"/>
</dbReference>
<protein>
    <recommendedName>
        <fullName evidence="5">F-box domain-containing protein</fullName>
    </recommendedName>
</protein>
<dbReference type="Gene3D" id="3.80.10.10">
    <property type="entry name" value="Ribonuclease Inhibitor"/>
    <property type="match status" value="1"/>
</dbReference>
<evidence type="ECO:0000259" key="2">
    <source>
        <dbReference type="Pfam" id="PF25372"/>
    </source>
</evidence>
<feature type="domain" description="F-box/LRR-repeat protein 15-like leucin rich repeat" evidence="2">
    <location>
        <begin position="214"/>
        <end position="364"/>
    </location>
</feature>
<evidence type="ECO:0000313" key="3">
    <source>
        <dbReference type="EMBL" id="KAJ2779797.1"/>
    </source>
</evidence>
<organism evidence="3 4">
    <name type="scientific">Coemansia interrupta</name>
    <dbReference type="NCBI Taxonomy" id="1126814"/>
    <lineage>
        <taxon>Eukaryota</taxon>
        <taxon>Fungi</taxon>
        <taxon>Fungi incertae sedis</taxon>
        <taxon>Zoopagomycota</taxon>
        <taxon>Kickxellomycotina</taxon>
        <taxon>Kickxellomycetes</taxon>
        <taxon>Kickxellales</taxon>
        <taxon>Kickxellaceae</taxon>
        <taxon>Coemansia</taxon>
    </lineage>
</organism>
<dbReference type="Gene3D" id="1.20.1280.50">
    <property type="match status" value="1"/>
</dbReference>
<dbReference type="InterPro" id="IPR006553">
    <property type="entry name" value="Leu-rich_rpt_Cys-con_subtyp"/>
</dbReference>
<dbReference type="GO" id="GO:0019005">
    <property type="term" value="C:SCF ubiquitin ligase complex"/>
    <property type="evidence" value="ECO:0007669"/>
    <property type="project" value="TreeGrafter"/>
</dbReference>
<dbReference type="AlphaFoldDB" id="A0A9W8HDH5"/>
<dbReference type="Pfam" id="PF12937">
    <property type="entry name" value="F-box-like"/>
    <property type="match status" value="1"/>
</dbReference>
<dbReference type="SUPFAM" id="SSF52047">
    <property type="entry name" value="RNI-like"/>
    <property type="match status" value="1"/>
</dbReference>
<dbReference type="PANTHER" id="PTHR13318">
    <property type="entry name" value="PARTNER OF PAIRED, ISOFORM B-RELATED"/>
    <property type="match status" value="1"/>
</dbReference>
<dbReference type="SUPFAM" id="SSF81383">
    <property type="entry name" value="F-box domain"/>
    <property type="match status" value="1"/>
</dbReference>
<dbReference type="SMART" id="SM00367">
    <property type="entry name" value="LRR_CC"/>
    <property type="match status" value="4"/>
</dbReference>
<dbReference type="GO" id="GO:0031146">
    <property type="term" value="P:SCF-dependent proteasomal ubiquitin-dependent protein catabolic process"/>
    <property type="evidence" value="ECO:0007669"/>
    <property type="project" value="TreeGrafter"/>
</dbReference>
<dbReference type="Proteomes" id="UP001140172">
    <property type="component" value="Unassembled WGS sequence"/>
</dbReference>
<feature type="domain" description="F-box" evidence="1">
    <location>
        <begin position="11"/>
        <end position="55"/>
    </location>
</feature>
<dbReference type="InterPro" id="IPR036047">
    <property type="entry name" value="F-box-like_dom_sf"/>
</dbReference>
<keyword evidence="4" id="KW-1185">Reference proteome</keyword>
<dbReference type="OrthoDB" id="10257471at2759"/>
<dbReference type="EMBL" id="JANBUM010000280">
    <property type="protein sequence ID" value="KAJ2779797.1"/>
    <property type="molecule type" value="Genomic_DNA"/>
</dbReference>
<gene>
    <name evidence="3" type="ORF">GGI15_003765</name>
</gene>
<name>A0A9W8HDH5_9FUNG</name>
<proteinExistence type="predicted"/>
<accession>A0A9W8HDH5</accession>
<evidence type="ECO:0000259" key="1">
    <source>
        <dbReference type="Pfam" id="PF12937"/>
    </source>
</evidence>
<evidence type="ECO:0008006" key="5">
    <source>
        <dbReference type="Google" id="ProtNLM"/>
    </source>
</evidence>
<evidence type="ECO:0000313" key="4">
    <source>
        <dbReference type="Proteomes" id="UP001140172"/>
    </source>
</evidence>
<comment type="caution">
    <text evidence="3">The sequence shown here is derived from an EMBL/GenBank/DDBJ whole genome shotgun (WGS) entry which is preliminary data.</text>
</comment>